<protein>
    <submittedName>
        <fullName evidence="4">ANF_receptor domain-containing protein</fullName>
    </submittedName>
</protein>
<gene>
    <name evidence="2" type="ORF">HNAJ_LOCUS4498</name>
</gene>
<evidence type="ECO:0000313" key="3">
    <source>
        <dbReference type="Proteomes" id="UP000278807"/>
    </source>
</evidence>
<keyword evidence="1" id="KW-0732">Signal</keyword>
<keyword evidence="3" id="KW-1185">Reference proteome</keyword>
<accession>A0A0R3TBR1</accession>
<sequence>MLHLGTGFLLFVLSIIKYSNGGIIPLAYSPDLGVNLTQIQSSFIQPVEIKPEEFMYPPSYNAEPYRAAIGNFSPYFGLNTTAENVAYFITGHHLPATRNCPNWLRMEPDIVALSPVVIKLANNNPEINTRVFISDTSMDCLELREAVSSVFRWTIIASNNDAVLLKELREFKPYVENKRVSYAICDASDGVEFVTTTLDLTNESYKKAIEEFAFAGAYLGVVTPALSSSNLTAVGFTVKYIEKLAEEINTNGNININGEMVPFTSANFLKLIQSRAYNISTNFMDVVLDFSASGELRTLSFCFCEFNPFNCSPGYYKFKDESLEIRMNLSGRKTVRALAFQDITFFPSFEDSEISSTVQMLANIFTSDISHSYELVAVPDNSNATVQETLVKTLNDSQTTYTMSAFPILLDPNLDVQNTHAVFYDGIVMIKIREATAWLHLVLRLCLPPICGFHLLYYQSCQ</sequence>
<reference evidence="2 3" key="2">
    <citation type="submission" date="2018-11" db="EMBL/GenBank/DDBJ databases">
        <authorList>
            <consortium name="Pathogen Informatics"/>
        </authorList>
    </citation>
    <scope>NUCLEOTIDE SEQUENCE [LARGE SCALE GENOMIC DNA]</scope>
</reference>
<feature type="chain" id="PRO_5043131754" evidence="1">
    <location>
        <begin position="22"/>
        <end position="462"/>
    </location>
</feature>
<reference evidence="4" key="1">
    <citation type="submission" date="2017-02" db="UniProtKB">
        <authorList>
            <consortium name="WormBaseParasite"/>
        </authorList>
    </citation>
    <scope>IDENTIFICATION</scope>
</reference>
<dbReference type="STRING" id="102285.A0A0R3TBR1"/>
<name>A0A0R3TBR1_RODNA</name>
<feature type="signal peptide" evidence="1">
    <location>
        <begin position="1"/>
        <end position="21"/>
    </location>
</feature>
<organism evidence="4">
    <name type="scientific">Rodentolepis nana</name>
    <name type="common">Dwarf tapeworm</name>
    <name type="synonym">Hymenolepis nana</name>
    <dbReference type="NCBI Taxonomy" id="102285"/>
    <lineage>
        <taxon>Eukaryota</taxon>
        <taxon>Metazoa</taxon>
        <taxon>Spiralia</taxon>
        <taxon>Lophotrochozoa</taxon>
        <taxon>Platyhelminthes</taxon>
        <taxon>Cestoda</taxon>
        <taxon>Eucestoda</taxon>
        <taxon>Cyclophyllidea</taxon>
        <taxon>Hymenolepididae</taxon>
        <taxon>Rodentolepis</taxon>
    </lineage>
</organism>
<evidence type="ECO:0000256" key="1">
    <source>
        <dbReference type="SAM" id="SignalP"/>
    </source>
</evidence>
<dbReference type="AlphaFoldDB" id="A0A0R3TBR1"/>
<evidence type="ECO:0000313" key="4">
    <source>
        <dbReference type="WBParaSite" id="HNAJ_0000450001-mRNA-1"/>
    </source>
</evidence>
<proteinExistence type="predicted"/>
<dbReference type="WBParaSite" id="HNAJ_0000450001-mRNA-1">
    <property type="protein sequence ID" value="HNAJ_0000450001-mRNA-1"/>
    <property type="gene ID" value="HNAJ_0000450001"/>
</dbReference>
<dbReference type="OrthoDB" id="6276119at2759"/>
<dbReference type="EMBL" id="UZAE01003201">
    <property type="protein sequence ID" value="VDO00358.1"/>
    <property type="molecule type" value="Genomic_DNA"/>
</dbReference>
<dbReference type="Proteomes" id="UP000278807">
    <property type="component" value="Unassembled WGS sequence"/>
</dbReference>
<evidence type="ECO:0000313" key="2">
    <source>
        <dbReference type="EMBL" id="VDO00358.1"/>
    </source>
</evidence>